<evidence type="ECO:0000256" key="3">
    <source>
        <dbReference type="ARBA" id="ARBA00022679"/>
    </source>
</evidence>
<feature type="region of interest" description="Disordered" evidence="18">
    <location>
        <begin position="894"/>
        <end position="915"/>
    </location>
</feature>
<feature type="domain" description="Kringle" evidence="21">
    <location>
        <begin position="478"/>
        <end position="593"/>
    </location>
</feature>
<dbReference type="PROSITE" id="PS50070">
    <property type="entry name" value="KRINGLE_2"/>
    <property type="match status" value="1"/>
</dbReference>
<dbReference type="FunFam" id="1.10.510.10:FF:001512">
    <property type="entry name" value="Receptor tyrosine-protein kinase erbB-2"/>
    <property type="match status" value="1"/>
</dbReference>
<evidence type="ECO:0000313" key="23">
    <source>
        <dbReference type="Proteomes" id="UP000311919"/>
    </source>
</evidence>
<evidence type="ECO:0000256" key="16">
    <source>
        <dbReference type="PIRSR" id="PIRSR000615-3"/>
    </source>
</evidence>
<dbReference type="OrthoDB" id="2431000at2759"/>
<feature type="binding site" evidence="16">
    <location>
        <position position="1197"/>
    </location>
    <ligand>
        <name>Mg(2+)</name>
        <dbReference type="ChEBI" id="CHEBI:18420"/>
    </ligand>
</feature>
<evidence type="ECO:0000256" key="6">
    <source>
        <dbReference type="ARBA" id="ARBA00022741"/>
    </source>
</evidence>
<sequence length="1362" mass="153409">MWFPFSTIIIIICTDTFSYSKTSKPEIKLISAPVGDRVVLSCGNEDNEYRVYDWFENKKPLEFAAHQLTKHSNGSIDFRLRMENADRIFSCQSYNSYPNGTNGSLLIFVYSFLPIVKAFLAKTVYNTTVDWGAIYRFPCIFGGTDPRVDTMILNNKVVTEMEHNITEDSVVECKVQNSLGMVHDFAYIKVRPDSEAWGIKYGVSIRHPSCHSYSTILPKSSVCYPFIENIANQNKEPYLISRSRIYSSELSNQAIENLFSSWDEFLSSSSSSMHVFRPSNHSKNSEIYNSSVIESSYNVVDTINSSIGNAAWRCVNLAKHLTCAVSYPQCGILDSNRKSASVSSTPYFEYPVCLKHCLAVTGLFCFSSLKTSNNSALDSLLGLIFHSESLIASHFMKTGWSELINVPEARSQYLPLSFSHPLINGTSHPFYVCSPTNSYVISSEPSTKSLCTRLPIDHANAPNLTEKKLKTVSGQNIDCFTGNGESYMGLGTMPECVPWANLVVRDENIQNLQPGIWPGLYGLNDFTFPKSLSNEASSSAVCRNPSGLASKPFCLSRKDNKDKFQNVSSTPHLQRNHHLEEWYLTSCYKIPLCSEITDNTSSRKWTVGSGSPGALEITEAQSQHTSVHIIIACSTVGLALCFLIISCIICLINRYYGKNIGNSVVHFPEFDFHISEIQKDKISVNDESDESRRFSQHLYDTTGTSEVKYLERRRKSLTRRRRLRQLNPCFQCIFGLYYRIFDLIHSSHATVQLKSGFAATQCIDDNYLLSVPNQTAMTNVWHSRYLSSLCPCFHIPHLLKKPKHDSLKMVQSAHNYPVARKETVDEEFEANTIRMQMDRSVVYLTNAPTVISPPKSLDSSSNICVSCGVSSNLLSNACLSCSIQNNPGGVSSSTTADHHIIDSGSHSHNHVSSDHEDDDSWFVPALGLAESCYQSLSSGSAELCSSILTEKLVNMASMIHLLHPKLKSLCFPRSRLVEIRCLARCGFGWVILVHAPNLNKLVHRRRLLSLTTSERLRLISTSSQEDENNPNGHPSPDESNDCIAVVKMIQGGINLEAEVNFLREAEILIELQHKNIIQLLGVCIPLEPLSLIIEYMPFGDFHSFLRHYANGSSSCNSVVVTANGEVLNAHSLPQTSSFCKTDFAEEYPNKLDVKMLIEMAIDACEAMIYLSEAYYVHRDVATRSFLVGKELIVKLSDLSMCRPIEPDVDFISAYDECLPIKWLPLESILEGRFHTDTDVWSFGVLLWEVFSYAVEPYTDQSHKDVIEALERGDCLKRPFSCPESVYQLMLKCWSADRTERPKFNYIGNCLKEICTDLKLWRLKKESEFTMPESDDQFHRILQQQRTQPDSRMRLIGTLTQRL</sequence>
<dbReference type="GO" id="GO:0050793">
    <property type="term" value="P:regulation of developmental process"/>
    <property type="evidence" value="ECO:0007669"/>
    <property type="project" value="UniProtKB-ARBA"/>
</dbReference>
<keyword evidence="5 19" id="KW-0732">Signal</keyword>
<dbReference type="GO" id="GO:0005524">
    <property type="term" value="F:ATP binding"/>
    <property type="evidence" value="ECO:0007669"/>
    <property type="project" value="UniProtKB-KW"/>
</dbReference>
<dbReference type="PANTHER" id="PTHR24416">
    <property type="entry name" value="TYROSINE-PROTEIN KINASE RECEPTOR"/>
    <property type="match status" value="1"/>
</dbReference>
<keyword evidence="3" id="KW-0808">Transferase</keyword>
<dbReference type="EMBL" id="SKCS01000055">
    <property type="protein sequence ID" value="TNN19139.1"/>
    <property type="molecule type" value="Genomic_DNA"/>
</dbReference>
<keyword evidence="4 22" id="KW-0812">Transmembrane</keyword>
<evidence type="ECO:0000256" key="11">
    <source>
        <dbReference type="ARBA" id="ARBA00023137"/>
    </source>
</evidence>
<evidence type="ECO:0000256" key="5">
    <source>
        <dbReference type="ARBA" id="ARBA00022729"/>
    </source>
</evidence>
<evidence type="ECO:0000256" key="7">
    <source>
        <dbReference type="ARBA" id="ARBA00022777"/>
    </source>
</evidence>
<keyword evidence="16" id="KW-0479">Metal-binding</keyword>
<evidence type="ECO:0000256" key="12">
    <source>
        <dbReference type="ARBA" id="ARBA00023170"/>
    </source>
</evidence>
<dbReference type="GO" id="GO:0043235">
    <property type="term" value="C:receptor complex"/>
    <property type="evidence" value="ECO:0007669"/>
    <property type="project" value="TreeGrafter"/>
</dbReference>
<evidence type="ECO:0000256" key="1">
    <source>
        <dbReference type="ARBA" id="ARBA00004167"/>
    </source>
</evidence>
<dbReference type="PRINTS" id="PR00109">
    <property type="entry name" value="TYRKINASE"/>
</dbReference>
<gene>
    <name evidence="22" type="ORF">EWB00_009370</name>
</gene>
<dbReference type="Pfam" id="PF07714">
    <property type="entry name" value="PK_Tyr_Ser-Thr"/>
    <property type="match status" value="1"/>
</dbReference>
<evidence type="ECO:0000256" key="13">
    <source>
        <dbReference type="ARBA" id="ARBA00023180"/>
    </source>
</evidence>
<evidence type="ECO:0000256" key="2">
    <source>
        <dbReference type="ARBA" id="ARBA00004308"/>
    </source>
</evidence>
<organism evidence="22 23">
    <name type="scientific">Schistosoma japonicum</name>
    <name type="common">Blood fluke</name>
    <dbReference type="NCBI Taxonomy" id="6182"/>
    <lineage>
        <taxon>Eukaryota</taxon>
        <taxon>Metazoa</taxon>
        <taxon>Spiralia</taxon>
        <taxon>Lophotrochozoa</taxon>
        <taxon>Platyhelminthes</taxon>
        <taxon>Trematoda</taxon>
        <taxon>Digenea</taxon>
        <taxon>Strigeidida</taxon>
        <taxon>Schistosomatoidea</taxon>
        <taxon>Schistosomatidae</taxon>
        <taxon>Schistosoma</taxon>
    </lineage>
</organism>
<feature type="active site" description="Proton acceptor" evidence="14">
    <location>
        <position position="1179"/>
    </location>
</feature>
<dbReference type="InterPro" id="IPR011009">
    <property type="entry name" value="Kinase-like_dom_sf"/>
</dbReference>
<dbReference type="Proteomes" id="UP000311919">
    <property type="component" value="Unassembled WGS sequence"/>
</dbReference>
<dbReference type="CDD" id="cd00192">
    <property type="entry name" value="PTKc"/>
    <property type="match status" value="1"/>
</dbReference>
<keyword evidence="23" id="KW-1185">Reference proteome</keyword>
<keyword evidence="10" id="KW-0472">Membrane</keyword>
<dbReference type="SUPFAM" id="SSF56112">
    <property type="entry name" value="Protein kinase-like (PK-like)"/>
    <property type="match status" value="1"/>
</dbReference>
<keyword evidence="9" id="KW-1133">Transmembrane helix</keyword>
<evidence type="ECO:0000256" key="8">
    <source>
        <dbReference type="ARBA" id="ARBA00022840"/>
    </source>
</evidence>
<evidence type="ECO:0000256" key="9">
    <source>
        <dbReference type="ARBA" id="ARBA00022989"/>
    </source>
</evidence>
<dbReference type="Gene3D" id="2.40.20.10">
    <property type="entry name" value="Plasminogen Kringle 4"/>
    <property type="match status" value="1"/>
</dbReference>
<keyword evidence="12 22" id="KW-0675">Receptor</keyword>
<evidence type="ECO:0000256" key="17">
    <source>
        <dbReference type="PROSITE-ProRule" id="PRU00121"/>
    </source>
</evidence>
<dbReference type="GO" id="GO:0048468">
    <property type="term" value="P:cell development"/>
    <property type="evidence" value="ECO:0007669"/>
    <property type="project" value="UniProtKB-ARBA"/>
</dbReference>
<evidence type="ECO:0000259" key="20">
    <source>
        <dbReference type="PROSITE" id="PS50011"/>
    </source>
</evidence>
<dbReference type="Gene3D" id="1.10.510.10">
    <property type="entry name" value="Transferase(Phosphotransferase) domain 1"/>
    <property type="match status" value="1"/>
</dbReference>
<dbReference type="InterPro" id="IPR000001">
    <property type="entry name" value="Kringle"/>
</dbReference>
<evidence type="ECO:0000259" key="21">
    <source>
        <dbReference type="PROSITE" id="PS50070"/>
    </source>
</evidence>
<comment type="subcellular location">
    <subcellularLocation>
        <location evidence="2">Endomembrane system</location>
    </subcellularLocation>
    <subcellularLocation>
        <location evidence="1">Membrane</location>
        <topology evidence="1">Single-pass membrane protein</topology>
    </subcellularLocation>
</comment>
<feature type="binding site" evidence="15">
    <location>
        <position position="1047"/>
    </location>
    <ligand>
        <name>ATP</name>
        <dbReference type="ChEBI" id="CHEBI:30616"/>
    </ligand>
</feature>
<proteinExistence type="predicted"/>
<reference evidence="22 23" key="1">
    <citation type="submission" date="2019-03" db="EMBL/GenBank/DDBJ databases">
        <title>An improved genome assembly of the fluke Schistosoma japonicum.</title>
        <authorList>
            <person name="Hu W."/>
            <person name="Luo F."/>
            <person name="Yin M."/>
            <person name="Mo X."/>
            <person name="Sun C."/>
            <person name="Wu Q."/>
            <person name="Zhu B."/>
            <person name="Xiang M."/>
            <person name="Wang J."/>
            <person name="Wang Y."/>
            <person name="Zhang T."/>
            <person name="Xu B."/>
            <person name="Zheng H."/>
            <person name="Feng Z."/>
        </authorList>
    </citation>
    <scope>NUCLEOTIDE SEQUENCE [LARGE SCALE GENOMIC DNA]</scope>
    <source>
        <strain evidence="22">HuSjv2</strain>
        <tissue evidence="22">Worms</tissue>
    </source>
</reference>
<accession>A0A4Z2DRR4</accession>
<comment type="caution">
    <text evidence="17">Lacks conserved residue(s) required for the propagation of feature annotation.</text>
</comment>
<dbReference type="GO" id="GO:0004714">
    <property type="term" value="F:transmembrane receptor protein tyrosine kinase activity"/>
    <property type="evidence" value="ECO:0007669"/>
    <property type="project" value="TreeGrafter"/>
</dbReference>
<dbReference type="PROSITE" id="PS50011">
    <property type="entry name" value="PROTEIN_KINASE_DOM"/>
    <property type="match status" value="1"/>
</dbReference>
<dbReference type="GO" id="GO:0051897">
    <property type="term" value="P:positive regulation of phosphatidylinositol 3-kinase/protein kinase B signal transduction"/>
    <property type="evidence" value="ECO:0007669"/>
    <property type="project" value="TreeGrafter"/>
</dbReference>
<evidence type="ECO:0000256" key="15">
    <source>
        <dbReference type="PIRSR" id="PIRSR000615-2"/>
    </source>
</evidence>
<dbReference type="Gene3D" id="3.30.200.20">
    <property type="entry name" value="Phosphorylase Kinase, domain 1"/>
    <property type="match status" value="1"/>
</dbReference>
<dbReference type="GO" id="GO:0012505">
    <property type="term" value="C:endomembrane system"/>
    <property type="evidence" value="ECO:0007669"/>
    <property type="project" value="UniProtKB-SubCell"/>
</dbReference>
<dbReference type="GO" id="GO:0046872">
    <property type="term" value="F:metal ion binding"/>
    <property type="evidence" value="ECO:0007669"/>
    <property type="project" value="UniProtKB-KW"/>
</dbReference>
<feature type="binding site" evidence="15">
    <location>
        <begin position="1094"/>
        <end position="1100"/>
    </location>
    <ligand>
        <name>ATP</name>
        <dbReference type="ChEBI" id="CHEBI:30616"/>
    </ligand>
</feature>
<dbReference type="GO" id="GO:0007169">
    <property type="term" value="P:cell surface receptor protein tyrosine kinase signaling pathway"/>
    <property type="evidence" value="ECO:0007669"/>
    <property type="project" value="TreeGrafter"/>
</dbReference>
<dbReference type="GO" id="GO:0030182">
    <property type="term" value="P:neuron differentiation"/>
    <property type="evidence" value="ECO:0007669"/>
    <property type="project" value="UniProtKB-ARBA"/>
</dbReference>
<dbReference type="GO" id="GO:0005886">
    <property type="term" value="C:plasma membrane"/>
    <property type="evidence" value="ECO:0007669"/>
    <property type="project" value="TreeGrafter"/>
</dbReference>
<dbReference type="STRING" id="6182.A0A4Z2DRR4"/>
<name>A0A4Z2DRR4_SCHJA</name>
<evidence type="ECO:0000256" key="10">
    <source>
        <dbReference type="ARBA" id="ARBA00023136"/>
    </source>
</evidence>
<evidence type="ECO:0000256" key="18">
    <source>
        <dbReference type="SAM" id="MobiDB-lite"/>
    </source>
</evidence>
<evidence type="ECO:0000256" key="19">
    <source>
        <dbReference type="SAM" id="SignalP"/>
    </source>
</evidence>
<dbReference type="InterPro" id="IPR000719">
    <property type="entry name" value="Prot_kinase_dom"/>
</dbReference>
<dbReference type="GO" id="GO:0010976">
    <property type="term" value="P:positive regulation of neuron projection development"/>
    <property type="evidence" value="ECO:0007669"/>
    <property type="project" value="TreeGrafter"/>
</dbReference>
<evidence type="ECO:0000256" key="4">
    <source>
        <dbReference type="ARBA" id="ARBA00022692"/>
    </source>
</evidence>
<feature type="binding site" evidence="15">
    <location>
        <position position="1183"/>
    </location>
    <ligand>
        <name>ATP</name>
        <dbReference type="ChEBI" id="CHEBI:30616"/>
    </ligand>
</feature>
<feature type="region of interest" description="Disordered" evidence="18">
    <location>
        <begin position="1019"/>
        <end position="1038"/>
    </location>
</feature>
<dbReference type="InterPro" id="IPR050122">
    <property type="entry name" value="RTK"/>
</dbReference>
<comment type="caution">
    <text evidence="22">The sequence shown here is derived from an EMBL/GenBank/DDBJ whole genome shotgun (WGS) entry which is preliminary data.</text>
</comment>
<feature type="chain" id="PRO_5021309282" evidence="19">
    <location>
        <begin position="19"/>
        <end position="1362"/>
    </location>
</feature>
<dbReference type="InterPro" id="IPR001245">
    <property type="entry name" value="Ser-Thr/Tyr_kinase_cat_dom"/>
</dbReference>
<keyword evidence="17" id="KW-0420">Kringle</keyword>
<keyword evidence="8 15" id="KW-0067">ATP-binding</keyword>
<protein>
    <submittedName>
        <fullName evidence="22">Tyrosine-protein kinase transmembrane receptor Ror2 isoform 4</fullName>
    </submittedName>
</protein>
<feature type="domain" description="Protein kinase" evidence="20">
    <location>
        <begin position="976"/>
        <end position="1313"/>
    </location>
</feature>
<keyword evidence="13" id="KW-0325">Glycoprotein</keyword>
<evidence type="ECO:0000313" key="22">
    <source>
        <dbReference type="EMBL" id="TNN19139.1"/>
    </source>
</evidence>
<dbReference type="PANTHER" id="PTHR24416:SF349">
    <property type="entry name" value="TYROSINE-PROTEIN KINASE RYK"/>
    <property type="match status" value="1"/>
</dbReference>
<keyword evidence="16" id="KW-0460">Magnesium</keyword>
<dbReference type="InterPro" id="IPR038178">
    <property type="entry name" value="Kringle_sf"/>
</dbReference>
<keyword evidence="6 15" id="KW-0547">Nucleotide-binding</keyword>
<keyword evidence="11" id="KW-0829">Tyrosine-protein kinase</keyword>
<feature type="signal peptide" evidence="19">
    <location>
        <begin position="1"/>
        <end position="18"/>
    </location>
</feature>
<keyword evidence="7 22" id="KW-0418">Kinase</keyword>
<evidence type="ECO:0000256" key="14">
    <source>
        <dbReference type="PIRSR" id="PIRSR000615-1"/>
    </source>
</evidence>